<organism evidence="1 2">
    <name type="scientific">Bambusicola thoracicus</name>
    <name type="common">Chinese bamboo-partridge</name>
    <name type="synonym">Perdix thoracica</name>
    <dbReference type="NCBI Taxonomy" id="9083"/>
    <lineage>
        <taxon>Eukaryota</taxon>
        <taxon>Metazoa</taxon>
        <taxon>Chordata</taxon>
        <taxon>Craniata</taxon>
        <taxon>Vertebrata</taxon>
        <taxon>Euteleostomi</taxon>
        <taxon>Archelosauria</taxon>
        <taxon>Archosauria</taxon>
        <taxon>Dinosauria</taxon>
        <taxon>Saurischia</taxon>
        <taxon>Theropoda</taxon>
        <taxon>Coelurosauria</taxon>
        <taxon>Aves</taxon>
        <taxon>Neognathae</taxon>
        <taxon>Galloanserae</taxon>
        <taxon>Galliformes</taxon>
        <taxon>Phasianidae</taxon>
        <taxon>Perdicinae</taxon>
        <taxon>Bambusicola</taxon>
    </lineage>
</organism>
<reference evidence="1 2" key="1">
    <citation type="submission" date="2018-01" db="EMBL/GenBank/DDBJ databases">
        <title>Comparison of the Chinese Bamboo Partridge and Red Junglefowl genome sequences highlights the importance of demography in genome evolution.</title>
        <authorList>
            <person name="Tiley G.P."/>
            <person name="Kimball R.T."/>
            <person name="Braun E.L."/>
            <person name="Burleigh J.G."/>
        </authorList>
    </citation>
    <scope>NUCLEOTIDE SEQUENCE [LARGE SCALE GENOMIC DNA]</scope>
    <source>
        <strain evidence="1">RTK389</strain>
        <tissue evidence="1">Blood</tissue>
    </source>
</reference>
<evidence type="ECO:0000313" key="1">
    <source>
        <dbReference type="EMBL" id="POI18636.1"/>
    </source>
</evidence>
<dbReference type="EMBL" id="PPHD01119976">
    <property type="protein sequence ID" value="POI18636.1"/>
    <property type="molecule type" value="Genomic_DNA"/>
</dbReference>
<dbReference type="AlphaFoldDB" id="A0A2P4S3E7"/>
<proteinExistence type="predicted"/>
<evidence type="ECO:0000313" key="2">
    <source>
        <dbReference type="Proteomes" id="UP000237246"/>
    </source>
</evidence>
<keyword evidence="2" id="KW-1185">Reference proteome</keyword>
<dbReference type="Proteomes" id="UP000237246">
    <property type="component" value="Unassembled WGS sequence"/>
</dbReference>
<gene>
    <name evidence="1" type="ORF">CIB84_017620</name>
</gene>
<name>A0A2P4S3E7_BAMTH</name>
<protein>
    <submittedName>
        <fullName evidence="1">Uncharacterized protein</fullName>
    </submittedName>
</protein>
<comment type="caution">
    <text evidence="1">The sequence shown here is derived from an EMBL/GenBank/DDBJ whole genome shotgun (WGS) entry which is preliminary data.</text>
</comment>
<sequence>MWLSWDLLHPWEMPYWERLLGAMPFWVFLL</sequence>
<accession>A0A2P4S3E7</accession>